<evidence type="ECO:0000313" key="3">
    <source>
        <dbReference type="Proteomes" id="UP000027601"/>
    </source>
</evidence>
<dbReference type="Proteomes" id="UP000027601">
    <property type="component" value="Unassembled WGS sequence"/>
</dbReference>
<accession>A0A069D2G1</accession>
<sequence>MECFGRLMAGLAPWLALPDDNTPEGFQRKQLRQWALKAYAQSVDPASADYLLWRKEGQPLVDAAYIANSFLRAYDSLWMPLDSLTKERYISEFKQLRRVDPPYTNWLLFSATIETFLMKAGAGSDNYRINSALRKVEEWYVGDGWYSDGPSFAFDYYNSYVLHPMYVECLEVVTDKKQNWIAPRKRFETAVKRMQRFGMILERFISPEGTFPVFGRSITYRTGVLQPLALLALREELPQSLPNGQVRAAMTAVIKRMFSSPANFNEKGFLRIGFSSYQPNIADWYSNNGSMYLASLAFLPLGLPANHPFWTDAPQPWTSKKAWEGDDFPKDHAYYE</sequence>
<dbReference type="PIRSF" id="PIRSF014753">
    <property type="entry name" value="UCP014753"/>
    <property type="match status" value="1"/>
</dbReference>
<dbReference type="InterPro" id="IPR016624">
    <property type="entry name" value="UCP014753"/>
</dbReference>
<proteinExistence type="predicted"/>
<dbReference type="AlphaFoldDB" id="A0A069D2G1"/>
<dbReference type="eggNOG" id="COG4289">
    <property type="taxonomic scope" value="Bacteria"/>
</dbReference>
<dbReference type="EMBL" id="BAJS01000007">
    <property type="protein sequence ID" value="GAK36481.1"/>
    <property type="molecule type" value="Genomic_DNA"/>
</dbReference>
<reference evidence="2 3" key="1">
    <citation type="journal article" date="2015" name="Microbes Environ.">
        <title>Distribution and evolution of nitrogen fixation genes in the phylum bacteroidetes.</title>
        <authorList>
            <person name="Inoue J."/>
            <person name="Oshima K."/>
            <person name="Suda W."/>
            <person name="Sakamoto M."/>
            <person name="Iino T."/>
            <person name="Noda S."/>
            <person name="Hongoh Y."/>
            <person name="Hattori M."/>
            <person name="Ohkuma M."/>
        </authorList>
    </citation>
    <scope>NUCLEOTIDE SEQUENCE [LARGE SCALE GENOMIC DNA]</scope>
    <source>
        <strain evidence="2 3">JCM 15093</strain>
    </source>
</reference>
<dbReference type="PANTHER" id="PTHR35339:SF3">
    <property type="entry name" value="DUF2264 DOMAIN-CONTAINING PROTEIN"/>
    <property type="match status" value="1"/>
</dbReference>
<organism evidence="2 3">
    <name type="scientific">Bacteroides graminisolvens DSM 19988 = JCM 15093</name>
    <dbReference type="NCBI Taxonomy" id="1121097"/>
    <lineage>
        <taxon>Bacteria</taxon>
        <taxon>Pseudomonadati</taxon>
        <taxon>Bacteroidota</taxon>
        <taxon>Bacteroidia</taxon>
        <taxon>Bacteroidales</taxon>
        <taxon>Bacteroidaceae</taxon>
        <taxon>Bacteroides</taxon>
    </lineage>
</organism>
<name>A0A069D2G1_9BACE</name>
<dbReference type="Pfam" id="PF10022">
    <property type="entry name" value="DUF2264"/>
    <property type="match status" value="1"/>
</dbReference>
<protein>
    <recommendedName>
        <fullName evidence="1">DUF2264 domain-containing protein</fullName>
    </recommendedName>
</protein>
<dbReference type="InterPro" id="IPR049349">
    <property type="entry name" value="DUF2264_N"/>
</dbReference>
<evidence type="ECO:0000259" key="1">
    <source>
        <dbReference type="Pfam" id="PF10022"/>
    </source>
</evidence>
<dbReference type="STRING" id="1121097.GCA_000428125_01572"/>
<comment type="caution">
    <text evidence="2">The sequence shown here is derived from an EMBL/GenBank/DDBJ whole genome shotgun (WGS) entry which is preliminary data.</text>
</comment>
<keyword evidence="3" id="KW-1185">Reference proteome</keyword>
<gene>
    <name evidence="2" type="ORF">JCM15093_1649</name>
</gene>
<dbReference type="PANTHER" id="PTHR35339">
    <property type="entry name" value="LINALOOL DEHYDRATASE_ISOMERASE DOMAIN-CONTAINING PROTEIN"/>
    <property type="match status" value="1"/>
</dbReference>
<feature type="domain" description="DUF2264" evidence="1">
    <location>
        <begin position="1"/>
        <end position="317"/>
    </location>
</feature>
<evidence type="ECO:0000313" key="2">
    <source>
        <dbReference type="EMBL" id="GAK36481.1"/>
    </source>
</evidence>